<dbReference type="InterPro" id="IPR000595">
    <property type="entry name" value="cNMP-bd_dom"/>
</dbReference>
<feature type="compositionally biased region" description="Low complexity" evidence="3">
    <location>
        <begin position="701"/>
        <end position="730"/>
    </location>
</feature>
<dbReference type="Pfam" id="PF00595">
    <property type="entry name" value="PDZ"/>
    <property type="match status" value="1"/>
</dbReference>
<feature type="compositionally biased region" description="Polar residues" evidence="3">
    <location>
        <begin position="799"/>
        <end position="817"/>
    </location>
</feature>
<feature type="compositionally biased region" description="Polar residues" evidence="3">
    <location>
        <begin position="1469"/>
        <end position="1488"/>
    </location>
</feature>
<dbReference type="SMART" id="SM00100">
    <property type="entry name" value="cNMP"/>
    <property type="match status" value="2"/>
</dbReference>
<dbReference type="InterPro" id="IPR001895">
    <property type="entry name" value="RASGEF_cat_dom"/>
</dbReference>
<dbReference type="CDD" id="cd00038">
    <property type="entry name" value="CAP_ED"/>
    <property type="match status" value="2"/>
</dbReference>
<dbReference type="PROSITE" id="PS50106">
    <property type="entry name" value="PDZ"/>
    <property type="match status" value="1"/>
</dbReference>
<dbReference type="PANTHER" id="PTHR23113">
    <property type="entry name" value="GUANINE NUCLEOTIDE EXCHANGE FACTOR"/>
    <property type="match status" value="1"/>
</dbReference>
<dbReference type="CDD" id="cd06755">
    <property type="entry name" value="PDZ_RapGEF2_RapGEF6-like"/>
    <property type="match status" value="1"/>
</dbReference>
<dbReference type="PROSITE" id="PS50200">
    <property type="entry name" value="RA"/>
    <property type="match status" value="1"/>
</dbReference>
<dbReference type="CDD" id="cd00155">
    <property type="entry name" value="RasGEF"/>
    <property type="match status" value="1"/>
</dbReference>
<dbReference type="SMART" id="SM00228">
    <property type="entry name" value="PDZ"/>
    <property type="match status" value="1"/>
</dbReference>
<evidence type="ECO:0000259" key="8">
    <source>
        <dbReference type="PROSITE" id="PS50212"/>
    </source>
</evidence>
<dbReference type="SMART" id="SM00147">
    <property type="entry name" value="RasGEF"/>
    <property type="match status" value="1"/>
</dbReference>
<feature type="compositionally biased region" description="Polar residues" evidence="3">
    <location>
        <begin position="1530"/>
        <end position="1539"/>
    </location>
</feature>
<dbReference type="PROSITE" id="PS50009">
    <property type="entry name" value="RASGEF_CAT"/>
    <property type="match status" value="1"/>
</dbReference>
<dbReference type="SMART" id="SM00229">
    <property type="entry name" value="RasGEFN"/>
    <property type="match status" value="1"/>
</dbReference>
<dbReference type="Gene3D" id="1.10.840.10">
    <property type="entry name" value="Ras guanine-nucleotide exchange factors catalytic domain"/>
    <property type="match status" value="1"/>
</dbReference>
<dbReference type="GO" id="GO:0005085">
    <property type="term" value="F:guanyl-nucleotide exchange factor activity"/>
    <property type="evidence" value="ECO:0007669"/>
    <property type="project" value="UniProtKB-KW"/>
</dbReference>
<protein>
    <recommendedName>
        <fullName evidence="11">Rap guanine nucleotide exchange factor 2</fullName>
    </recommendedName>
</protein>
<evidence type="ECO:0000259" key="6">
    <source>
        <dbReference type="PROSITE" id="PS50106"/>
    </source>
</evidence>
<dbReference type="CDD" id="cd01785">
    <property type="entry name" value="RA_PDZ-GEF1"/>
    <property type="match status" value="1"/>
</dbReference>
<feature type="compositionally biased region" description="Polar residues" evidence="3">
    <location>
        <begin position="1307"/>
        <end position="1320"/>
    </location>
</feature>
<evidence type="ECO:0000259" key="7">
    <source>
        <dbReference type="PROSITE" id="PS50200"/>
    </source>
</evidence>
<dbReference type="SUPFAM" id="SSF51206">
    <property type="entry name" value="cAMP-binding domain-like"/>
    <property type="match status" value="2"/>
</dbReference>
<dbReference type="GO" id="GO:0007265">
    <property type="term" value="P:Ras protein signal transduction"/>
    <property type="evidence" value="ECO:0007669"/>
    <property type="project" value="TreeGrafter"/>
</dbReference>
<dbReference type="InterPro" id="IPR014710">
    <property type="entry name" value="RmlC-like_jellyroll"/>
</dbReference>
<feature type="region of interest" description="Disordered" evidence="3">
    <location>
        <begin position="1502"/>
        <end position="1608"/>
    </location>
</feature>
<dbReference type="OrthoDB" id="21144at2759"/>
<gene>
    <name evidence="9" type="ORF">EDS130_LOCUS7400</name>
</gene>
<feature type="domain" description="Cyclic nucleotide-binding" evidence="5">
    <location>
        <begin position="300"/>
        <end position="366"/>
    </location>
</feature>
<evidence type="ECO:0000259" key="4">
    <source>
        <dbReference type="PROSITE" id="PS50009"/>
    </source>
</evidence>
<feature type="region of interest" description="Disordered" evidence="3">
    <location>
        <begin position="1332"/>
        <end position="1377"/>
    </location>
</feature>
<feature type="compositionally biased region" description="Low complexity" evidence="3">
    <location>
        <begin position="206"/>
        <end position="216"/>
    </location>
</feature>
<feature type="compositionally biased region" description="Polar residues" evidence="3">
    <location>
        <begin position="1420"/>
        <end position="1449"/>
    </location>
</feature>
<feature type="compositionally biased region" description="Basic residues" evidence="3">
    <location>
        <begin position="1450"/>
        <end position="1462"/>
    </location>
</feature>
<evidence type="ECO:0000313" key="9">
    <source>
        <dbReference type="EMBL" id="CAF0852730.1"/>
    </source>
</evidence>
<feature type="compositionally biased region" description="Low complexity" evidence="3">
    <location>
        <begin position="1340"/>
        <end position="1351"/>
    </location>
</feature>
<organism evidence="9 10">
    <name type="scientific">Adineta ricciae</name>
    <name type="common">Rotifer</name>
    <dbReference type="NCBI Taxonomy" id="249248"/>
    <lineage>
        <taxon>Eukaryota</taxon>
        <taxon>Metazoa</taxon>
        <taxon>Spiralia</taxon>
        <taxon>Gnathifera</taxon>
        <taxon>Rotifera</taxon>
        <taxon>Eurotatoria</taxon>
        <taxon>Bdelloidea</taxon>
        <taxon>Adinetida</taxon>
        <taxon>Adinetidae</taxon>
        <taxon>Adineta</taxon>
    </lineage>
</organism>
<sequence>MPLTSYGNELTFRQSVSKSPSERTTQDLTTINTYLKHLEALSSLRESHIRNLCKTIRYETHDAHHVLFSRGELNTCWYILLSGSIFIESTMYLPRASFGKRTPSNQYRINECVVLEPSEMLVIDYPELDHAVQNNESVKRIGSKHNRHQEQTITPTVEQQTTSMDSGTISSLHRKKTAQNRQRSVTVANINEIHSSMIRSSHSRASDTSSAYSGSDVMQSSTNGEDCLINNNGDNCLGQSEDGGLSRCISVHESDDESETSSEHLFHPHDHVREPLMKDANERTDDDIETILDFLIHFPAFANLTLHVRRELCKVLVYAQVEKAQTVVMNDGERYDSWSVIINGIVDDETTDGQLLRTLTVGESFGCGPTLDQYCHTGIMKTRVDDCQFVVVAQNDYYAILNQGEKNIRKIEENEKIVMVKEIRIDDDEYHVPREIVIKATTTKLLDLLTDDHQLIDDPYFVQDFLLTYRTFINDPMVIADKLLNYFDEHSNLTSLEHIARVVLSWVNNHYNDFETNIKLYEFLEVFDDRLQHHEKEEIRSWRYLIDLACFTKASRRNVTITRSTRDDILNFNILGGSDTLANNGIFVSKVEKKSKPYEAGLRRGDQILNVNGQCFDYITHVRALEILHGTTHLCLTVKNNLMGRSSIVKFTSVSHFERLSVGLNDIINPDKSPNRKKRHDTLFYEQEIRNKLYTSSPVRSISMTPSTSSTTSVIINSPSEPHSPDPSSSTHLRPPLSTITPIKSNQSTAYAEKKKPRLLIKHKGFRQTVMQKLKMSKHNSELDTAGFDNDGESSFLAPSSTNFSNKSINRSSSNPDLSPAGVSNKSISSSSSVPGNEEDHSTFVVKVYRSDQSFKYFPVHKDTTAKQLVMLAITEFGLGEQSSQTSSRVEFDLLRCYSLCEVSSENGVIKQKRLPDHTDNLPERLPVNARYYLKNNHSTETLVPDHLSNELMREARINFLQLDALEICAQLTLRDFSMFKAIQTTEYIDHIFKLKSAYGIPHLEKFLKLPNKEMYWTITDIIRESNAIQRSKVIKHFIKIAKCCKDMKNFNSMFAIVSGLDHKAVQRLQATWERVPDKYKKLFEELKSLLDLSRNMSVYRNLLKNELVTPPIIPMIPVCMKDLTFIHLGNSTQEDGLINFEKLRMIAKEIRHITSMASSPYDMSNMFDSLTSHTHIVAGFVHQSSIDSTSTIRRHQPATRLSVMANAKRVYDEALMVKKVKTYLNNAEIIEDENRLLDIVNQCEPVGGANSSAPPSALLTGLTLFCEEHDFVILTAPNSPTGTEGHPTGFDDEKMSVITEDDETRTPPSFRTRQASTTTPLGALRTVLLNVSTLKRRPSPSTSSLSSNSSCDRRPGVGNGNNNNSTGGTIHLTKFGTQSPDAVNKLLRLSDSSHQIKSGAQRRTNHVSVSSSPSSATSLTNPGSPSLSNSTISTATGLSSLSEFSLPSHNRHHHHQHHHLTKMRDTNKLTSESSSLNFKQPTSSSSSYLHLIRTQTPNQISHELGKEGGDSGRGSLNSTDTCVGDGSEKSSSTISDGFSSVRIRTRPPLPQSTSVTSGSQNDVIHTPNSKRQWLQRSQSHNEVVTNDVSNQEESTVDFDEHEQVTAV</sequence>
<dbReference type="InterPro" id="IPR000159">
    <property type="entry name" value="RA_dom"/>
</dbReference>
<feature type="compositionally biased region" description="Low complexity" evidence="3">
    <location>
        <begin position="824"/>
        <end position="833"/>
    </location>
</feature>
<dbReference type="PANTHER" id="PTHR23113:SF249">
    <property type="entry name" value="RAP GUANINE NUCLEOTIDE EXCHANGE FACTOR 6"/>
    <property type="match status" value="1"/>
</dbReference>
<evidence type="ECO:0000256" key="3">
    <source>
        <dbReference type="SAM" id="MobiDB-lite"/>
    </source>
</evidence>
<feature type="region of interest" description="Disordered" evidence="3">
    <location>
        <begin position="1395"/>
        <end position="1488"/>
    </location>
</feature>
<dbReference type="Gene3D" id="1.20.870.10">
    <property type="entry name" value="Son of sevenless (SoS) protein Chain: S domain 1"/>
    <property type="match status" value="1"/>
</dbReference>
<dbReference type="EMBL" id="CAJNOJ010000022">
    <property type="protein sequence ID" value="CAF0852730.1"/>
    <property type="molecule type" value="Genomic_DNA"/>
</dbReference>
<dbReference type="InterPro" id="IPR036964">
    <property type="entry name" value="RASGEF_cat_dom_sf"/>
</dbReference>
<accession>A0A813WBM9</accession>
<dbReference type="PROSITE" id="PS50042">
    <property type="entry name" value="CNMP_BINDING_3"/>
    <property type="match status" value="1"/>
</dbReference>
<reference evidence="9" key="1">
    <citation type="submission" date="2021-02" db="EMBL/GenBank/DDBJ databases">
        <authorList>
            <person name="Nowell W R."/>
        </authorList>
    </citation>
    <scope>NUCLEOTIDE SEQUENCE</scope>
</reference>
<dbReference type="InterPro" id="IPR023578">
    <property type="entry name" value="Ras_GEF_dom_sf"/>
</dbReference>
<evidence type="ECO:0000256" key="1">
    <source>
        <dbReference type="ARBA" id="ARBA00022658"/>
    </source>
</evidence>
<feature type="compositionally biased region" description="Polar residues" evidence="3">
    <location>
        <begin position="738"/>
        <end position="750"/>
    </location>
</feature>
<dbReference type="Pfam" id="PF00618">
    <property type="entry name" value="RasGEF_N"/>
    <property type="match status" value="1"/>
</dbReference>
<dbReference type="InterPro" id="IPR000651">
    <property type="entry name" value="Ras-like_Gua-exchang_fac_N"/>
</dbReference>
<dbReference type="Proteomes" id="UP000663852">
    <property type="component" value="Unassembled WGS sequence"/>
</dbReference>
<proteinExistence type="predicted"/>
<feature type="compositionally biased region" description="Polar residues" evidence="3">
    <location>
        <begin position="1552"/>
        <end position="1594"/>
    </location>
</feature>
<feature type="region of interest" description="Disordered" evidence="3">
    <location>
        <begin position="1301"/>
        <end position="1320"/>
    </location>
</feature>
<evidence type="ECO:0000313" key="10">
    <source>
        <dbReference type="Proteomes" id="UP000663852"/>
    </source>
</evidence>
<dbReference type="PROSITE" id="PS50212">
    <property type="entry name" value="RASGEF_NTER"/>
    <property type="match status" value="1"/>
</dbReference>
<feature type="region of interest" description="Disordered" evidence="3">
    <location>
        <begin position="799"/>
        <end position="839"/>
    </location>
</feature>
<feature type="domain" description="Ras-GEF" evidence="4">
    <location>
        <begin position="964"/>
        <end position="1191"/>
    </location>
</feature>
<feature type="compositionally biased region" description="Basic residues" evidence="3">
    <location>
        <begin position="755"/>
        <end position="765"/>
    </location>
</feature>
<dbReference type="GO" id="GO:0016324">
    <property type="term" value="C:apical plasma membrane"/>
    <property type="evidence" value="ECO:0007669"/>
    <property type="project" value="TreeGrafter"/>
</dbReference>
<dbReference type="InterPro" id="IPR008937">
    <property type="entry name" value="Ras-like_GEF"/>
</dbReference>
<comment type="caution">
    <text evidence="9">The sequence shown here is derived from an EMBL/GenBank/DDBJ whole genome shotgun (WGS) entry which is preliminary data.</text>
</comment>
<feature type="compositionally biased region" description="Low complexity" evidence="3">
    <location>
        <begin position="1409"/>
        <end position="1419"/>
    </location>
</feature>
<dbReference type="InterPro" id="IPR001478">
    <property type="entry name" value="PDZ"/>
</dbReference>
<keyword evidence="1 2" id="KW-0344">Guanine-nucleotide releasing factor</keyword>
<feature type="region of interest" description="Disordered" evidence="3">
    <location>
        <begin position="697"/>
        <end position="765"/>
    </location>
</feature>
<evidence type="ECO:0000259" key="5">
    <source>
        <dbReference type="PROSITE" id="PS50042"/>
    </source>
</evidence>
<dbReference type="InterPro" id="IPR018490">
    <property type="entry name" value="cNMP-bd_dom_sf"/>
</dbReference>
<feature type="domain" description="N-terminal Ras-GEF" evidence="8">
    <location>
        <begin position="433"/>
        <end position="553"/>
    </location>
</feature>
<feature type="domain" description="Ras-associating" evidence="7">
    <location>
        <begin position="842"/>
        <end position="939"/>
    </location>
</feature>
<dbReference type="Gene3D" id="2.60.120.10">
    <property type="entry name" value="Jelly Rolls"/>
    <property type="match status" value="2"/>
</dbReference>
<name>A0A813WBM9_ADIRI</name>
<feature type="domain" description="PDZ" evidence="6">
    <location>
        <begin position="558"/>
        <end position="631"/>
    </location>
</feature>
<dbReference type="Pfam" id="PF00617">
    <property type="entry name" value="RasGEF"/>
    <property type="match status" value="1"/>
</dbReference>
<dbReference type="SUPFAM" id="SSF50156">
    <property type="entry name" value="PDZ domain-like"/>
    <property type="match status" value="1"/>
</dbReference>
<feature type="compositionally biased region" description="Polar residues" evidence="3">
    <location>
        <begin position="151"/>
        <end position="171"/>
    </location>
</feature>
<feature type="region of interest" description="Disordered" evidence="3">
    <location>
        <begin position="143"/>
        <end position="220"/>
    </location>
</feature>
<dbReference type="SUPFAM" id="SSF48366">
    <property type="entry name" value="Ras GEF"/>
    <property type="match status" value="1"/>
</dbReference>
<evidence type="ECO:0000256" key="2">
    <source>
        <dbReference type="PROSITE-ProRule" id="PRU00168"/>
    </source>
</evidence>
<dbReference type="Gene3D" id="2.30.42.10">
    <property type="match status" value="1"/>
</dbReference>
<feature type="compositionally biased region" description="Polar residues" evidence="3">
    <location>
        <begin position="179"/>
        <end position="189"/>
    </location>
</feature>
<dbReference type="CDD" id="cd06224">
    <property type="entry name" value="REM"/>
    <property type="match status" value="1"/>
</dbReference>
<evidence type="ECO:0008006" key="11">
    <source>
        <dbReference type="Google" id="ProtNLM"/>
    </source>
</evidence>
<dbReference type="InterPro" id="IPR036034">
    <property type="entry name" value="PDZ_sf"/>
</dbReference>
<dbReference type="SMART" id="SM00314">
    <property type="entry name" value="RA"/>
    <property type="match status" value="1"/>
</dbReference>